<dbReference type="Proteomes" id="UP000487757">
    <property type="component" value="Unassembled WGS sequence"/>
</dbReference>
<dbReference type="GO" id="GO:0005975">
    <property type="term" value="P:carbohydrate metabolic process"/>
    <property type="evidence" value="ECO:0007669"/>
    <property type="project" value="InterPro"/>
</dbReference>
<dbReference type="Gene3D" id="1.50.10.20">
    <property type="match status" value="1"/>
</dbReference>
<dbReference type="InterPro" id="IPR053169">
    <property type="entry name" value="MUG_Protein"/>
</dbReference>
<proteinExistence type="predicted"/>
<dbReference type="OrthoDB" id="2505409at2"/>
<dbReference type="InterPro" id="IPR005198">
    <property type="entry name" value="Glyco_hydro_76"/>
</dbReference>
<sequence length="392" mass="45527">MRYFFLIISLMFCFEGYCQKVKYNALQKERADAMFRKVWQYYRAPTYPGLFTENFPSGKSASLDYFQGARVNEKVVSFLWPFSGMFSAANVLIRFPDLKQQYAVYLDTLTAGVWAYRDTTRSPAGYQAYPSGLEKSDRYYDDNALVCIDYLEAYLNTGNEAYLPKAKEVFNFILSGWDDQLGGGVYWLEGHKDQKPACSNGMATLAALKLYQCTKDPLYLNWGKKFYNWMHNHLQNPQGIYYNDVKMDGKPNEVYYTYNTGSMLESAVLLFRFTNDIKYLKEAERVAESAYQFFSTQGKNNKRVFKIDLPWFVTVLFRGYEALYHVNHNPFYINAITSDLDQAWENASDRYGFLTAKWALDEAAKKKPKWLLDEACIAELYARISLLNTKGK</sequence>
<protein>
    <submittedName>
        <fullName evidence="1">Hydrolase</fullName>
    </submittedName>
</protein>
<reference evidence="1 2" key="1">
    <citation type="submission" date="2019-11" db="EMBL/GenBank/DDBJ databases">
        <title>Pedobacter petrophilus genome.</title>
        <authorList>
            <person name="Feldbauer M.J."/>
            <person name="Newman J.D."/>
        </authorList>
    </citation>
    <scope>NUCLEOTIDE SEQUENCE [LARGE SCALE GENOMIC DNA]</scope>
    <source>
        <strain evidence="1 2">LMG 29686</strain>
    </source>
</reference>
<dbReference type="PANTHER" id="PTHR47791">
    <property type="entry name" value="MEIOTICALLY UP-REGULATED GENE 191 PROTEIN"/>
    <property type="match status" value="1"/>
</dbReference>
<keyword evidence="1" id="KW-0378">Hydrolase</keyword>
<dbReference type="Pfam" id="PF03663">
    <property type="entry name" value="Glyco_hydro_76"/>
    <property type="match status" value="1"/>
</dbReference>
<keyword evidence="2" id="KW-1185">Reference proteome</keyword>
<gene>
    <name evidence="1" type="ORF">GJU39_06490</name>
</gene>
<dbReference type="EMBL" id="WKKH01000007">
    <property type="protein sequence ID" value="MRX75732.1"/>
    <property type="molecule type" value="Genomic_DNA"/>
</dbReference>
<dbReference type="SUPFAM" id="SSF48208">
    <property type="entry name" value="Six-hairpin glycosidases"/>
    <property type="match status" value="1"/>
</dbReference>
<dbReference type="InterPro" id="IPR008928">
    <property type="entry name" value="6-hairpin_glycosidase_sf"/>
</dbReference>
<dbReference type="PANTHER" id="PTHR47791:SF4">
    <property type="entry name" value="(PUTATIVE SECRETED PROTEIN)-RELATED"/>
    <property type="match status" value="1"/>
</dbReference>
<organism evidence="1 2">
    <name type="scientific">Pedobacter petrophilus</name>
    <dbReference type="NCBI Taxonomy" id="1908241"/>
    <lineage>
        <taxon>Bacteria</taxon>
        <taxon>Pseudomonadati</taxon>
        <taxon>Bacteroidota</taxon>
        <taxon>Sphingobacteriia</taxon>
        <taxon>Sphingobacteriales</taxon>
        <taxon>Sphingobacteriaceae</taxon>
        <taxon>Pedobacter</taxon>
    </lineage>
</organism>
<comment type="caution">
    <text evidence="1">The sequence shown here is derived from an EMBL/GenBank/DDBJ whole genome shotgun (WGS) entry which is preliminary data.</text>
</comment>
<evidence type="ECO:0000313" key="1">
    <source>
        <dbReference type="EMBL" id="MRX75732.1"/>
    </source>
</evidence>
<dbReference type="GO" id="GO:0016787">
    <property type="term" value="F:hydrolase activity"/>
    <property type="evidence" value="ECO:0007669"/>
    <property type="project" value="UniProtKB-KW"/>
</dbReference>
<dbReference type="AlphaFoldDB" id="A0A7K0FWK3"/>
<dbReference type="PIRSF" id="PIRSF021505">
    <property type="entry name" value="O_gly_hdrol"/>
    <property type="match status" value="1"/>
</dbReference>
<dbReference type="InterPro" id="IPR014512">
    <property type="entry name" value="O_gly_hydro"/>
</dbReference>
<dbReference type="RefSeq" id="WP_154279886.1">
    <property type="nucleotide sequence ID" value="NZ_JBHUJQ010000001.1"/>
</dbReference>
<name>A0A7K0FWK3_9SPHI</name>
<accession>A0A7K0FWK3</accession>
<evidence type="ECO:0000313" key="2">
    <source>
        <dbReference type="Proteomes" id="UP000487757"/>
    </source>
</evidence>